<dbReference type="RefSeq" id="WP_377240040.1">
    <property type="nucleotide sequence ID" value="NZ_JBHLXP010000001.1"/>
</dbReference>
<dbReference type="Proteomes" id="UP001589813">
    <property type="component" value="Unassembled WGS sequence"/>
</dbReference>
<proteinExistence type="inferred from homology"/>
<protein>
    <submittedName>
        <fullName evidence="15">TonB-dependent siderophore receptor</fullName>
    </submittedName>
</protein>
<comment type="caution">
    <text evidence="15">The sequence shown here is derived from an EMBL/GenBank/DDBJ whole genome shotgun (WGS) entry which is preliminary data.</text>
</comment>
<evidence type="ECO:0000256" key="11">
    <source>
        <dbReference type="RuleBase" id="RU003357"/>
    </source>
</evidence>
<keyword evidence="7 10" id="KW-0472">Membrane</keyword>
<reference evidence="15 16" key="1">
    <citation type="submission" date="2024-09" db="EMBL/GenBank/DDBJ databases">
        <authorList>
            <person name="Sun Q."/>
            <person name="Mori K."/>
        </authorList>
    </citation>
    <scope>NUCLEOTIDE SEQUENCE [LARGE SCALE GENOMIC DNA]</scope>
    <source>
        <strain evidence="15 16">KCTC 23315</strain>
    </source>
</reference>
<keyword evidence="5 10" id="KW-0812">Transmembrane</keyword>
<feature type="domain" description="TonB-dependent receptor plug" evidence="14">
    <location>
        <begin position="79"/>
        <end position="177"/>
    </location>
</feature>
<evidence type="ECO:0000256" key="6">
    <source>
        <dbReference type="ARBA" id="ARBA00023077"/>
    </source>
</evidence>
<dbReference type="Pfam" id="PF07715">
    <property type="entry name" value="Plug"/>
    <property type="match status" value="1"/>
</dbReference>
<dbReference type="Gene3D" id="2.40.170.20">
    <property type="entry name" value="TonB-dependent receptor, beta-barrel domain"/>
    <property type="match status" value="1"/>
</dbReference>
<dbReference type="InterPro" id="IPR036942">
    <property type="entry name" value="Beta-barrel_TonB_sf"/>
</dbReference>
<dbReference type="PANTHER" id="PTHR32552">
    <property type="entry name" value="FERRICHROME IRON RECEPTOR-RELATED"/>
    <property type="match status" value="1"/>
</dbReference>
<evidence type="ECO:0000256" key="5">
    <source>
        <dbReference type="ARBA" id="ARBA00022692"/>
    </source>
</evidence>
<dbReference type="InterPro" id="IPR012910">
    <property type="entry name" value="Plug_dom"/>
</dbReference>
<dbReference type="InterPro" id="IPR000531">
    <property type="entry name" value="Beta-barrel_TonB"/>
</dbReference>
<dbReference type="Gene3D" id="2.170.130.10">
    <property type="entry name" value="TonB-dependent receptor, plug domain"/>
    <property type="match status" value="1"/>
</dbReference>
<sequence length="734" mass="79339">MSKSVVTPLQNMPAATGIKAPSLLALAISSALFSHAGLAADDSAIAADRSVERIEVTGSRTQGYLVNQNSSATKLDLSLKDTPQAISILSAEQLQDFGLTNINLALDQATGVNVERIETDRTYYNARGFDITNFQVDGLGLPFTGGGIEGDLDTALFERIEVIRGANGLMSGVGNPSATVNMVRKRPGNDFAANVKASYGSWANTRLEGDVQGALTDGLNARAVLVKEDKDSYLDRYNHDKTVGYVVASAALGDNTQLTFGHSAQDSQGNGGMWGALTLHYGDGSRINYDRSASTSANWSYWQVKDNRSFVELAHQINADWKLVTSYQLMNVDQAGDLFYVYVSAPNGIDPKTGLGSTGYGSFYGKDENTQFGDLYLQGKFSLGGRQHELVTGLNIADREYTDVSLYDYSTGLGFPAMPALTSWDGNTALPSFKDGQSGSAIDADQKALYNVVRWDLADSLKLITGVRWIDAEVAGTAYGVDQTMADDGVVPYIGAVYELTPQISMYASHTAIFQPQKERDENRQLLPAVDGKALELGLKASLFDDKALLSFAAFDIDQQDLAVFDKTVSDPVQGLYQVYRTADGIQSKGFELELAGSLTEQLQLSGSLTSIDIDGDDLVKGYTPERVAKFAAVYQLPQLPGARVGLNYRWQSAISRKQGTVAAVYANAGQDIVTTQDAYGLLGIMASYDINGQWQVQVNANNLTDETYLNSLYWAQAYYGAPANYSLSVSYQF</sequence>
<evidence type="ECO:0000256" key="2">
    <source>
        <dbReference type="ARBA" id="ARBA00009810"/>
    </source>
</evidence>
<dbReference type="NCBIfam" id="TIGR01783">
    <property type="entry name" value="TonB-siderophor"/>
    <property type="match status" value="1"/>
</dbReference>
<keyword evidence="16" id="KW-1185">Reference proteome</keyword>
<dbReference type="CDD" id="cd01347">
    <property type="entry name" value="ligand_gated_channel"/>
    <property type="match status" value="1"/>
</dbReference>
<dbReference type="InterPro" id="IPR010105">
    <property type="entry name" value="TonB_sidphr_rcpt"/>
</dbReference>
<comment type="subcellular location">
    <subcellularLocation>
        <location evidence="1 10">Cell outer membrane</location>
        <topology evidence="1 10">Multi-pass membrane protein</topology>
    </subcellularLocation>
</comment>
<evidence type="ECO:0000256" key="7">
    <source>
        <dbReference type="ARBA" id="ARBA00023136"/>
    </source>
</evidence>
<name>A0ABV6B8B3_9GAMM</name>
<evidence type="ECO:0000256" key="8">
    <source>
        <dbReference type="ARBA" id="ARBA00023170"/>
    </source>
</evidence>
<evidence type="ECO:0000256" key="3">
    <source>
        <dbReference type="ARBA" id="ARBA00022448"/>
    </source>
</evidence>
<feature type="signal peptide" evidence="12">
    <location>
        <begin position="1"/>
        <end position="36"/>
    </location>
</feature>
<feature type="chain" id="PRO_5046437309" evidence="12">
    <location>
        <begin position="37"/>
        <end position="734"/>
    </location>
</feature>
<dbReference type="InterPro" id="IPR039426">
    <property type="entry name" value="TonB-dep_rcpt-like"/>
</dbReference>
<keyword evidence="6 11" id="KW-0798">TonB box</keyword>
<evidence type="ECO:0000313" key="16">
    <source>
        <dbReference type="Proteomes" id="UP001589813"/>
    </source>
</evidence>
<keyword evidence="8 15" id="KW-0675">Receptor</keyword>
<dbReference type="PANTHER" id="PTHR32552:SF74">
    <property type="entry name" value="HYDROXAMATE SIDEROPHORE RECEPTOR FHUE"/>
    <property type="match status" value="1"/>
</dbReference>
<gene>
    <name evidence="15" type="ORF">ACFFJP_02225</name>
</gene>
<keyword evidence="12" id="KW-0732">Signal</keyword>
<evidence type="ECO:0000256" key="9">
    <source>
        <dbReference type="ARBA" id="ARBA00023237"/>
    </source>
</evidence>
<dbReference type="PROSITE" id="PS52016">
    <property type="entry name" value="TONB_DEPENDENT_REC_3"/>
    <property type="match status" value="1"/>
</dbReference>
<dbReference type="InterPro" id="IPR037066">
    <property type="entry name" value="Plug_dom_sf"/>
</dbReference>
<accession>A0ABV6B8B3</accession>
<evidence type="ECO:0000256" key="10">
    <source>
        <dbReference type="PROSITE-ProRule" id="PRU01360"/>
    </source>
</evidence>
<keyword evidence="3 10" id="KW-0813">Transport</keyword>
<dbReference type="EMBL" id="JBHLXP010000001">
    <property type="protein sequence ID" value="MFC0047104.1"/>
    <property type="molecule type" value="Genomic_DNA"/>
</dbReference>
<evidence type="ECO:0000256" key="12">
    <source>
        <dbReference type="SAM" id="SignalP"/>
    </source>
</evidence>
<evidence type="ECO:0000256" key="4">
    <source>
        <dbReference type="ARBA" id="ARBA00022452"/>
    </source>
</evidence>
<organism evidence="15 16">
    <name type="scientific">Rheinheimera tilapiae</name>
    <dbReference type="NCBI Taxonomy" id="875043"/>
    <lineage>
        <taxon>Bacteria</taxon>
        <taxon>Pseudomonadati</taxon>
        <taxon>Pseudomonadota</taxon>
        <taxon>Gammaproteobacteria</taxon>
        <taxon>Chromatiales</taxon>
        <taxon>Chromatiaceae</taxon>
        <taxon>Rheinheimera</taxon>
    </lineage>
</organism>
<keyword evidence="4 10" id="KW-1134">Transmembrane beta strand</keyword>
<feature type="domain" description="TonB-dependent receptor-like beta-barrel" evidence="13">
    <location>
        <begin position="269"/>
        <end position="704"/>
    </location>
</feature>
<evidence type="ECO:0000259" key="13">
    <source>
        <dbReference type="Pfam" id="PF00593"/>
    </source>
</evidence>
<dbReference type="Pfam" id="PF00593">
    <property type="entry name" value="TonB_dep_Rec_b-barrel"/>
    <property type="match status" value="1"/>
</dbReference>
<comment type="similarity">
    <text evidence="2 10 11">Belongs to the TonB-dependent receptor family.</text>
</comment>
<dbReference type="SUPFAM" id="SSF56935">
    <property type="entry name" value="Porins"/>
    <property type="match status" value="1"/>
</dbReference>
<evidence type="ECO:0000259" key="14">
    <source>
        <dbReference type="Pfam" id="PF07715"/>
    </source>
</evidence>
<evidence type="ECO:0000256" key="1">
    <source>
        <dbReference type="ARBA" id="ARBA00004571"/>
    </source>
</evidence>
<keyword evidence="9 10" id="KW-0998">Cell outer membrane</keyword>
<evidence type="ECO:0000313" key="15">
    <source>
        <dbReference type="EMBL" id="MFC0047104.1"/>
    </source>
</evidence>